<dbReference type="SUPFAM" id="SSF53822">
    <property type="entry name" value="Periplasmic binding protein-like I"/>
    <property type="match status" value="1"/>
</dbReference>
<evidence type="ECO:0000259" key="5">
    <source>
        <dbReference type="Pfam" id="PF13407"/>
    </source>
</evidence>
<keyword evidence="7" id="KW-1185">Reference proteome</keyword>
<reference evidence="6" key="1">
    <citation type="submission" date="2022-11" db="EMBL/GenBank/DDBJ databases">
        <title>Parathalassolutuus dongxingensis gen. nov., sp. nov., a novel member of family Oceanospirillaceae isolated from a coastal shrimp pond in Guangxi, China.</title>
        <authorList>
            <person name="Chen H."/>
        </authorList>
    </citation>
    <scope>NUCLEOTIDE SEQUENCE</scope>
    <source>
        <strain evidence="6">G-43</strain>
    </source>
</reference>
<comment type="similarity">
    <text evidence="2">Belongs to the bacterial solute-binding protein 2 family.</text>
</comment>
<dbReference type="InterPro" id="IPR025997">
    <property type="entry name" value="SBP_2_dom"/>
</dbReference>
<name>A0A9X3EGH4_9GAMM</name>
<dbReference type="PANTHER" id="PTHR46847:SF1">
    <property type="entry name" value="D-ALLOSE-BINDING PERIPLASMIC PROTEIN-RELATED"/>
    <property type="match status" value="1"/>
</dbReference>
<sequence length="309" mass="33316">MPLLPFTRRLLASALLIGAVSADAGVIAASITRYNDTFQTLLRESMESSAERRGHEIFVGDAEDNSELQLEQLAGYANLDVDALIVILVDSSPAYVQKVIDIASPKHIPLVLLNRKPGIDPLPDGVVYVGSNDTEAGTLEMEELARLANYQGKVALLRGPDNHPAAIARTRMVKDVISKYPDMSLVVEDAALWRRNLALSKTTEWLNAGKDFNIIAANNDEMAIGAIMAIKDAGKDPKDYLIGGVDATRDALQAMADGQLDVTVLQDARGQGKGAVSAAVNMLNGNSVDSVIMVPFKLVTPDNVERFKY</sequence>
<dbReference type="Pfam" id="PF13407">
    <property type="entry name" value="Peripla_BP_4"/>
    <property type="match status" value="1"/>
</dbReference>
<evidence type="ECO:0000256" key="4">
    <source>
        <dbReference type="SAM" id="SignalP"/>
    </source>
</evidence>
<dbReference type="GO" id="GO:0030313">
    <property type="term" value="C:cell envelope"/>
    <property type="evidence" value="ECO:0007669"/>
    <property type="project" value="UniProtKB-SubCell"/>
</dbReference>
<evidence type="ECO:0000313" key="6">
    <source>
        <dbReference type="EMBL" id="MCY0966791.1"/>
    </source>
</evidence>
<comment type="caution">
    <text evidence="6">The sequence shown here is derived from an EMBL/GenBank/DDBJ whole genome shotgun (WGS) entry which is preliminary data.</text>
</comment>
<comment type="subcellular location">
    <subcellularLocation>
        <location evidence="1">Cell envelope</location>
    </subcellularLocation>
</comment>
<dbReference type="InterPro" id="IPR028082">
    <property type="entry name" value="Peripla_BP_I"/>
</dbReference>
<dbReference type="GO" id="GO:0030246">
    <property type="term" value="F:carbohydrate binding"/>
    <property type="evidence" value="ECO:0007669"/>
    <property type="project" value="UniProtKB-ARBA"/>
</dbReference>
<feature type="signal peptide" evidence="4">
    <location>
        <begin position="1"/>
        <end position="24"/>
    </location>
</feature>
<dbReference type="Proteomes" id="UP001150830">
    <property type="component" value="Unassembled WGS sequence"/>
</dbReference>
<dbReference type="PANTHER" id="PTHR46847">
    <property type="entry name" value="D-ALLOSE-BINDING PERIPLASMIC PROTEIN-RELATED"/>
    <property type="match status" value="1"/>
</dbReference>
<evidence type="ECO:0000256" key="1">
    <source>
        <dbReference type="ARBA" id="ARBA00004196"/>
    </source>
</evidence>
<dbReference type="AlphaFoldDB" id="A0A9X3EGH4"/>
<dbReference type="Gene3D" id="3.40.50.2300">
    <property type="match status" value="2"/>
</dbReference>
<gene>
    <name evidence="6" type="ORF">OUO13_16540</name>
</gene>
<evidence type="ECO:0000313" key="7">
    <source>
        <dbReference type="Proteomes" id="UP001150830"/>
    </source>
</evidence>
<protein>
    <submittedName>
        <fullName evidence="6">Substrate-binding domain-containing protein</fullName>
    </submittedName>
</protein>
<dbReference type="GO" id="GO:0055085">
    <property type="term" value="P:transmembrane transport"/>
    <property type="evidence" value="ECO:0007669"/>
    <property type="project" value="UniProtKB-ARBA"/>
</dbReference>
<feature type="chain" id="PRO_5040985536" evidence="4">
    <location>
        <begin position="25"/>
        <end position="309"/>
    </location>
</feature>
<evidence type="ECO:0000256" key="2">
    <source>
        <dbReference type="ARBA" id="ARBA00007639"/>
    </source>
</evidence>
<keyword evidence="3 4" id="KW-0732">Signal</keyword>
<dbReference type="RefSeq" id="WP_283174987.1">
    <property type="nucleotide sequence ID" value="NZ_JAPNOA010000056.1"/>
</dbReference>
<evidence type="ECO:0000256" key="3">
    <source>
        <dbReference type="ARBA" id="ARBA00022729"/>
    </source>
</evidence>
<dbReference type="EMBL" id="JAPNOA010000056">
    <property type="protein sequence ID" value="MCY0966791.1"/>
    <property type="molecule type" value="Genomic_DNA"/>
</dbReference>
<proteinExistence type="inferred from homology"/>
<feature type="domain" description="Periplasmic binding protein" evidence="5">
    <location>
        <begin position="27"/>
        <end position="286"/>
    </location>
</feature>
<accession>A0A9X3EGH4</accession>
<organism evidence="6 7">
    <name type="scientific">Parathalassolituus penaei</name>
    <dbReference type="NCBI Taxonomy" id="2997323"/>
    <lineage>
        <taxon>Bacteria</taxon>
        <taxon>Pseudomonadati</taxon>
        <taxon>Pseudomonadota</taxon>
        <taxon>Gammaproteobacteria</taxon>
        <taxon>Oceanospirillales</taxon>
        <taxon>Oceanospirillaceae</taxon>
        <taxon>Parathalassolituus</taxon>
    </lineage>
</organism>